<dbReference type="RefSeq" id="WP_015754025.1">
    <property type="nucleotide sequence ID" value="NC_013222.1"/>
</dbReference>
<reference evidence="1 2" key="1">
    <citation type="journal article" date="2009" name="J. Bacteriol.">
        <title>Complete genome sequence of Robiginitalea biformata HTCC2501.</title>
        <authorList>
            <person name="Oh H.M."/>
            <person name="Giovannoni S.J."/>
            <person name="Lee K."/>
            <person name="Ferriera S."/>
            <person name="Johnson J."/>
            <person name="Cho J.C."/>
        </authorList>
    </citation>
    <scope>NUCLEOTIDE SEQUENCE [LARGE SCALE GENOMIC DNA]</scope>
    <source>
        <strain evidence="2">ATCC BAA-864 / HTCC2501 / KCTC 12146</strain>
    </source>
</reference>
<evidence type="ECO:0000313" key="1">
    <source>
        <dbReference type="EMBL" id="EAR14704.1"/>
    </source>
</evidence>
<dbReference type="OrthoDB" id="1440774at2"/>
<organism evidence="1 2">
    <name type="scientific">Robiginitalea biformata (strain ATCC BAA-864 / DSM 15991 / KCTC 12146 / HTCC2501)</name>
    <dbReference type="NCBI Taxonomy" id="313596"/>
    <lineage>
        <taxon>Bacteria</taxon>
        <taxon>Pseudomonadati</taxon>
        <taxon>Bacteroidota</taxon>
        <taxon>Flavobacteriia</taxon>
        <taxon>Flavobacteriales</taxon>
        <taxon>Flavobacteriaceae</taxon>
        <taxon>Robiginitalea</taxon>
    </lineage>
</organism>
<dbReference type="EMBL" id="CP001712">
    <property type="protein sequence ID" value="EAR14704.1"/>
    <property type="molecule type" value="Genomic_DNA"/>
</dbReference>
<accession>A4CM12</accession>
<name>A4CM12_ROBBH</name>
<sequence length="232" mass="26561">MSFGGHAGLQCQYVVADYEVLLDLGILRKFQARLYISGDRARFDWGSPEMPLESRDSRELRVQVAPPDTIGTYNYTDSRGALMYSTVASLEGATRILKEPLPAIHWKITEKQREIGAYRCLYAEGFFRGRKYGVWFTPDIPVHFGPWKLYGLPGLVVSASDENHAVTFRLHGLTPGDSFPETDFSDLEPIDLAAYRNFLKDRSNRLLRRIQARMPRGAQFRLTDQQHLEIFQ</sequence>
<dbReference type="Proteomes" id="UP000009049">
    <property type="component" value="Chromosome"/>
</dbReference>
<dbReference type="KEGG" id="rbi:RB2501_10277"/>
<dbReference type="STRING" id="313596.RB2501_10277"/>
<proteinExistence type="predicted"/>
<dbReference type="AlphaFoldDB" id="A4CM12"/>
<dbReference type="HOGENOM" id="CLU_1194159_0_0_10"/>
<dbReference type="NCBIfam" id="TIGR01200">
    <property type="entry name" value="GLPGLI"/>
    <property type="match status" value="1"/>
</dbReference>
<protein>
    <recommendedName>
        <fullName evidence="3">GLPGLI family protein</fullName>
    </recommendedName>
</protein>
<evidence type="ECO:0000313" key="2">
    <source>
        <dbReference type="Proteomes" id="UP000009049"/>
    </source>
</evidence>
<evidence type="ECO:0008006" key="3">
    <source>
        <dbReference type="Google" id="ProtNLM"/>
    </source>
</evidence>
<dbReference type="eggNOG" id="ENOG5032Y7Q">
    <property type="taxonomic scope" value="Bacteria"/>
</dbReference>
<dbReference type="InterPro" id="IPR005901">
    <property type="entry name" value="GLPGLI"/>
</dbReference>
<keyword evidence="2" id="KW-1185">Reference proteome</keyword>
<gene>
    <name evidence="1" type="ordered locus">RB2501_10277</name>
</gene>